<keyword evidence="3" id="KW-1185">Reference proteome</keyword>
<comment type="caution">
    <text evidence="2">The sequence shown here is derived from an EMBL/GenBank/DDBJ whole genome shotgun (WGS) entry which is preliminary data.</text>
</comment>
<gene>
    <name evidence="2" type="ORF">NDI76_17000</name>
</gene>
<accession>A0ABU2GJH7</accession>
<proteinExistence type="predicted"/>
<sequence length="108" mass="11761">MRAQIEQWWEQRIDREDGAKSYHIAYEHSELVSTNVVLSIAAIEGVEPTGLPPLGAAVDPDALDDLIGEGEMCGSISFRYAGYEVTIHSDGRLEVVSVRDLPSRGCGS</sequence>
<name>A0ABU2GJH7_9EURY</name>
<dbReference type="RefSeq" id="WP_310925349.1">
    <property type="nucleotide sequence ID" value="NZ_JAMQOP010000003.1"/>
</dbReference>
<evidence type="ECO:0000259" key="1">
    <source>
        <dbReference type="Pfam" id="PF18545"/>
    </source>
</evidence>
<evidence type="ECO:0000313" key="3">
    <source>
        <dbReference type="Proteomes" id="UP001257060"/>
    </source>
</evidence>
<dbReference type="EMBL" id="JAMQOP010000003">
    <property type="protein sequence ID" value="MDS0300448.1"/>
    <property type="molecule type" value="Genomic_DNA"/>
</dbReference>
<dbReference type="Pfam" id="PF18545">
    <property type="entry name" value="HalOD1"/>
    <property type="match status" value="1"/>
</dbReference>
<evidence type="ECO:0000313" key="2">
    <source>
        <dbReference type="EMBL" id="MDS0300448.1"/>
    </source>
</evidence>
<dbReference type="InterPro" id="IPR040624">
    <property type="entry name" value="HalOD1"/>
</dbReference>
<reference evidence="2 3" key="1">
    <citation type="submission" date="2022-06" db="EMBL/GenBank/DDBJ databases">
        <title>Halogeometricum sp. a new haloarchaeum isolate from saline soil.</title>
        <authorList>
            <person name="Strakova D."/>
            <person name="Galisteo C."/>
            <person name="Sanchez-Porro C."/>
            <person name="Ventosa A."/>
        </authorList>
    </citation>
    <scope>NUCLEOTIDE SEQUENCE [LARGE SCALE GENOMIC DNA]</scope>
    <source>
        <strain evidence="2 3">S1BR25-6</strain>
    </source>
</reference>
<dbReference type="Proteomes" id="UP001257060">
    <property type="component" value="Unassembled WGS sequence"/>
</dbReference>
<feature type="domain" description="Halobacterial output" evidence="1">
    <location>
        <begin position="29"/>
        <end position="95"/>
    </location>
</feature>
<organism evidence="2 3">
    <name type="scientific">Halogeometricum salsisoli</name>
    <dbReference type="NCBI Taxonomy" id="2950536"/>
    <lineage>
        <taxon>Archaea</taxon>
        <taxon>Methanobacteriati</taxon>
        <taxon>Methanobacteriota</taxon>
        <taxon>Stenosarchaea group</taxon>
        <taxon>Halobacteria</taxon>
        <taxon>Halobacteriales</taxon>
        <taxon>Haloferacaceae</taxon>
        <taxon>Halogeometricum</taxon>
    </lineage>
</organism>
<protein>
    <recommendedName>
        <fullName evidence="1">Halobacterial output domain-containing protein</fullName>
    </recommendedName>
</protein>